<evidence type="ECO:0000256" key="1">
    <source>
        <dbReference type="ARBA" id="ARBA00005820"/>
    </source>
</evidence>
<dbReference type="SUPFAM" id="SSF46894">
    <property type="entry name" value="C-terminal effector domain of the bipartite response regulators"/>
    <property type="match status" value="1"/>
</dbReference>
<dbReference type="Proteomes" id="UP001552427">
    <property type="component" value="Unassembled WGS sequence"/>
</dbReference>
<dbReference type="SMART" id="SM01043">
    <property type="entry name" value="BTAD"/>
    <property type="match status" value="1"/>
</dbReference>
<dbReference type="InterPro" id="IPR005158">
    <property type="entry name" value="BTAD"/>
</dbReference>
<dbReference type="InterPro" id="IPR001867">
    <property type="entry name" value="OmpR/PhoB-type_DNA-bd"/>
</dbReference>
<reference evidence="7 8" key="1">
    <citation type="submission" date="2024-06" db="EMBL/GenBank/DDBJ databases">
        <title>The Natural Products Discovery Center: Release of the First 8490 Sequenced Strains for Exploring Actinobacteria Biosynthetic Diversity.</title>
        <authorList>
            <person name="Kalkreuter E."/>
            <person name="Kautsar S.A."/>
            <person name="Yang D."/>
            <person name="Bader C.D."/>
            <person name="Teijaro C.N."/>
            <person name="Fluegel L."/>
            <person name="Davis C.M."/>
            <person name="Simpson J.R."/>
            <person name="Lauterbach L."/>
            <person name="Steele A.D."/>
            <person name="Gui C."/>
            <person name="Meng S."/>
            <person name="Li G."/>
            <person name="Viehrig K."/>
            <person name="Ye F."/>
            <person name="Su P."/>
            <person name="Kiefer A.F."/>
            <person name="Nichols A."/>
            <person name="Cepeda A.J."/>
            <person name="Yan W."/>
            <person name="Fan B."/>
            <person name="Jiang Y."/>
            <person name="Adhikari A."/>
            <person name="Zheng C.-J."/>
            <person name="Schuster L."/>
            <person name="Cowan T.M."/>
            <person name="Smanski M.J."/>
            <person name="Chevrette M.G."/>
            <person name="De Carvalho L.P.S."/>
            <person name="Shen B."/>
        </authorList>
    </citation>
    <scope>NUCLEOTIDE SEQUENCE [LARGE SCALE GENOMIC DNA]</scope>
    <source>
        <strain evidence="7 8">NPDC049574</strain>
    </source>
</reference>
<keyword evidence="2" id="KW-0805">Transcription regulation</keyword>
<evidence type="ECO:0000256" key="5">
    <source>
        <dbReference type="PROSITE-ProRule" id="PRU01091"/>
    </source>
</evidence>
<dbReference type="Gene3D" id="1.10.10.10">
    <property type="entry name" value="Winged helix-like DNA-binding domain superfamily/Winged helix DNA-binding domain"/>
    <property type="match status" value="1"/>
</dbReference>
<evidence type="ECO:0000256" key="2">
    <source>
        <dbReference type="ARBA" id="ARBA00023015"/>
    </source>
</evidence>
<keyword evidence="8" id="KW-1185">Reference proteome</keyword>
<accession>A0ABV3HJR8</accession>
<feature type="domain" description="OmpR/PhoB-type" evidence="6">
    <location>
        <begin position="1"/>
        <end position="102"/>
    </location>
</feature>
<dbReference type="InterPro" id="IPR011990">
    <property type="entry name" value="TPR-like_helical_dom_sf"/>
</dbReference>
<organism evidence="7 8">
    <name type="scientific">Nonomuraea bangladeshensis</name>
    <dbReference type="NCBI Taxonomy" id="404385"/>
    <lineage>
        <taxon>Bacteria</taxon>
        <taxon>Bacillati</taxon>
        <taxon>Actinomycetota</taxon>
        <taxon>Actinomycetes</taxon>
        <taxon>Streptosporangiales</taxon>
        <taxon>Streptosporangiaceae</taxon>
        <taxon>Nonomuraea</taxon>
    </lineage>
</organism>
<proteinExistence type="inferred from homology"/>
<dbReference type="Pfam" id="PF03704">
    <property type="entry name" value="BTAD"/>
    <property type="match status" value="1"/>
</dbReference>
<keyword evidence="3 5" id="KW-0238">DNA-binding</keyword>
<feature type="DNA-binding region" description="OmpR/PhoB-type" evidence="5">
    <location>
        <begin position="1"/>
        <end position="102"/>
    </location>
</feature>
<dbReference type="CDD" id="cd15831">
    <property type="entry name" value="BTAD"/>
    <property type="match status" value="1"/>
</dbReference>
<keyword evidence="4" id="KW-0804">Transcription</keyword>
<dbReference type="InterPro" id="IPR051677">
    <property type="entry name" value="AfsR-DnrI-RedD_regulator"/>
</dbReference>
<evidence type="ECO:0000259" key="6">
    <source>
        <dbReference type="PROSITE" id="PS51755"/>
    </source>
</evidence>
<dbReference type="SUPFAM" id="SSF48452">
    <property type="entry name" value="TPR-like"/>
    <property type="match status" value="1"/>
</dbReference>
<protein>
    <submittedName>
        <fullName evidence="7">BTAD domain-containing putative transcriptional regulator</fullName>
    </submittedName>
</protein>
<evidence type="ECO:0000313" key="7">
    <source>
        <dbReference type="EMBL" id="MEV4292796.1"/>
    </source>
</evidence>
<dbReference type="PANTHER" id="PTHR35807">
    <property type="entry name" value="TRANSCRIPTIONAL REGULATOR REDD-RELATED"/>
    <property type="match status" value="1"/>
</dbReference>
<sequence length="271" mass="31058">MRANEKVYFSLLGPFRVWVHGQELVLGPIRQQAVLLSLVRSHNQVVSVSRLLRDVWGEAPPRSGHRTIPPYIYRLRKLVPEGRKCWEGLPIERSREGYVLRATPEQLDCTEFDRLVRDGQAAQRKGDLETAYSLVSQALNMWGEEPLVGLAGPLAQSTRMRLVEQRLMVIEQRIQLAFLMGRHRLVIPELLQHVEMNPLYEPMSRLLMVALYTCDRHAEALNVFHETRKRLVEETGMEPGRKLQQTYEAILRADLNPPDDIQGLVAQGRAG</sequence>
<dbReference type="EMBL" id="JBFARM010000020">
    <property type="protein sequence ID" value="MEV4292796.1"/>
    <property type="molecule type" value="Genomic_DNA"/>
</dbReference>
<name>A0ABV3HJR8_9ACTN</name>
<dbReference type="PROSITE" id="PS51755">
    <property type="entry name" value="OMPR_PHOB"/>
    <property type="match status" value="1"/>
</dbReference>
<dbReference type="InterPro" id="IPR016032">
    <property type="entry name" value="Sig_transdc_resp-reg_C-effctor"/>
</dbReference>
<dbReference type="Pfam" id="PF00486">
    <property type="entry name" value="Trans_reg_C"/>
    <property type="match status" value="1"/>
</dbReference>
<dbReference type="RefSeq" id="WP_364463452.1">
    <property type="nucleotide sequence ID" value="NZ_JBFARM010000020.1"/>
</dbReference>
<dbReference type="Gene3D" id="1.25.40.10">
    <property type="entry name" value="Tetratricopeptide repeat domain"/>
    <property type="match status" value="1"/>
</dbReference>
<dbReference type="SMART" id="SM00862">
    <property type="entry name" value="Trans_reg_C"/>
    <property type="match status" value="1"/>
</dbReference>
<evidence type="ECO:0000313" key="8">
    <source>
        <dbReference type="Proteomes" id="UP001552427"/>
    </source>
</evidence>
<gene>
    <name evidence="7" type="ORF">AB0K40_45430</name>
</gene>
<comment type="similarity">
    <text evidence="1">Belongs to the AfsR/DnrI/RedD regulatory family.</text>
</comment>
<dbReference type="PANTHER" id="PTHR35807:SF1">
    <property type="entry name" value="TRANSCRIPTIONAL REGULATOR REDD"/>
    <property type="match status" value="1"/>
</dbReference>
<evidence type="ECO:0000256" key="3">
    <source>
        <dbReference type="ARBA" id="ARBA00023125"/>
    </source>
</evidence>
<evidence type="ECO:0000256" key="4">
    <source>
        <dbReference type="ARBA" id="ARBA00023163"/>
    </source>
</evidence>
<comment type="caution">
    <text evidence="7">The sequence shown here is derived from an EMBL/GenBank/DDBJ whole genome shotgun (WGS) entry which is preliminary data.</text>
</comment>
<dbReference type="InterPro" id="IPR036388">
    <property type="entry name" value="WH-like_DNA-bd_sf"/>
</dbReference>